<dbReference type="InterPro" id="IPR010255">
    <property type="entry name" value="Haem_peroxidase_sf"/>
</dbReference>
<evidence type="ECO:0000256" key="1">
    <source>
        <dbReference type="ARBA" id="ARBA00022723"/>
    </source>
</evidence>
<dbReference type="GO" id="GO:0006979">
    <property type="term" value="P:response to oxidative stress"/>
    <property type="evidence" value="ECO:0007669"/>
    <property type="project" value="InterPro"/>
</dbReference>
<comment type="caution">
    <text evidence="5">The sequence shown here is derived from an EMBL/GenBank/DDBJ whole genome shotgun (WGS) entry which is preliminary data.</text>
</comment>
<dbReference type="Gene3D" id="1.10.640.10">
    <property type="entry name" value="Haem peroxidase domain superfamily, animal type"/>
    <property type="match status" value="1"/>
</dbReference>
<name>A0A9Q3IL62_9BASI</name>
<dbReference type="PANTHER" id="PTHR11903:SF37">
    <property type="entry name" value="PSI-PRODUCING OXYGENASE A"/>
    <property type="match status" value="1"/>
</dbReference>
<keyword evidence="4" id="KW-0408">Iron</keyword>
<dbReference type="InterPro" id="IPR050783">
    <property type="entry name" value="Oxylipin_biosynth_metab"/>
</dbReference>
<keyword evidence="1" id="KW-0479">Metal-binding</keyword>
<proteinExistence type="predicted"/>
<evidence type="ECO:0000256" key="2">
    <source>
        <dbReference type="ARBA" id="ARBA00022964"/>
    </source>
</evidence>
<dbReference type="Proteomes" id="UP000765509">
    <property type="component" value="Unassembled WGS sequence"/>
</dbReference>
<protein>
    <submittedName>
        <fullName evidence="5">Uncharacterized protein</fullName>
    </submittedName>
</protein>
<dbReference type="Pfam" id="PF03098">
    <property type="entry name" value="An_peroxidase"/>
    <property type="match status" value="1"/>
</dbReference>
<keyword evidence="2" id="KW-0223">Dioxygenase</keyword>
<organism evidence="5 6">
    <name type="scientific">Austropuccinia psidii MF-1</name>
    <dbReference type="NCBI Taxonomy" id="1389203"/>
    <lineage>
        <taxon>Eukaryota</taxon>
        <taxon>Fungi</taxon>
        <taxon>Dikarya</taxon>
        <taxon>Basidiomycota</taxon>
        <taxon>Pucciniomycotina</taxon>
        <taxon>Pucciniomycetes</taxon>
        <taxon>Pucciniales</taxon>
        <taxon>Sphaerophragmiaceae</taxon>
        <taxon>Austropuccinia</taxon>
    </lineage>
</organism>
<dbReference type="PANTHER" id="PTHR11903">
    <property type="entry name" value="PROSTAGLANDIN G/H SYNTHASE"/>
    <property type="match status" value="1"/>
</dbReference>
<dbReference type="GO" id="GO:0046872">
    <property type="term" value="F:metal ion binding"/>
    <property type="evidence" value="ECO:0007669"/>
    <property type="project" value="UniProtKB-KW"/>
</dbReference>
<dbReference type="EMBL" id="AVOT02047591">
    <property type="protein sequence ID" value="MBW0542889.1"/>
    <property type="molecule type" value="Genomic_DNA"/>
</dbReference>
<dbReference type="SUPFAM" id="SSF48113">
    <property type="entry name" value="Heme-dependent peroxidases"/>
    <property type="match status" value="1"/>
</dbReference>
<dbReference type="GO" id="GO:0051213">
    <property type="term" value="F:dioxygenase activity"/>
    <property type="evidence" value="ECO:0007669"/>
    <property type="project" value="UniProtKB-KW"/>
</dbReference>
<evidence type="ECO:0000256" key="3">
    <source>
        <dbReference type="ARBA" id="ARBA00023002"/>
    </source>
</evidence>
<evidence type="ECO:0000313" key="5">
    <source>
        <dbReference type="EMBL" id="MBW0542889.1"/>
    </source>
</evidence>
<gene>
    <name evidence="5" type="ORF">O181_082604</name>
</gene>
<dbReference type="AlphaFoldDB" id="A0A9Q3IL62"/>
<dbReference type="OrthoDB" id="823504at2759"/>
<sequence length="661" mass="73901">ISTFEPISSTNPEGFHQAQVYERDPQTGKFRDEDIAKLLKDSTHEVAGAFGARGVPAVLKWVDCQGMRTARDVWRVCTLNELRTSLGLKVFETFEEWNSNPEIASAMEELVGHPSNIPLYVGLHGEEAKEPRLGAGLCPGFTISRAILSDAVSLVRGDRFFTDSATADGMTDWGLSDCQVDVREGSYGGLLQRLISYNLPNQYRYNDVALLFPFMVPEKIYQILMDISPVKACNYSLKSLPAKSLGFTHHQASDGRVLIKEISDTESVQIERIEELFGIQNSRSNISTVFDSLFTIVHGNEWKTFEKFISERILQCAVQRSSRTNDLTVDICRDVINPLITGWLAHMFGLVETGLHSQHLLLTALSDVYLYLTEPEMTYKGRTAARIAASGLAWQIKYHIEAAIAPTSFKKLFKKGAAILTVGALNALEDTIKFASGQPVLQHVHQDCCRFYSILVTQNARENKLTSDELAADCFRAVATLAYSLTHGAAHALDHLIPSSNSTSGLESSASTHLVQSLENLNISFKEDKSKFEQVAFRANYSRHGLEATRLNHWDPKLQGFINERNTKDKREGRTIGIIDNKWDLSRDYKEYFKMLDSNGNCLRFYEEVIGVIVKEVTSLPNVRKSPGLQGTLTKVHILDSVSGMPTMHIRFNKDQSSTET</sequence>
<dbReference type="InterPro" id="IPR019791">
    <property type="entry name" value="Haem_peroxidase_animal"/>
</dbReference>
<dbReference type="GO" id="GO:0004601">
    <property type="term" value="F:peroxidase activity"/>
    <property type="evidence" value="ECO:0007669"/>
    <property type="project" value="InterPro"/>
</dbReference>
<keyword evidence="6" id="KW-1185">Reference proteome</keyword>
<dbReference type="GO" id="GO:0020037">
    <property type="term" value="F:heme binding"/>
    <property type="evidence" value="ECO:0007669"/>
    <property type="project" value="InterPro"/>
</dbReference>
<reference evidence="5" key="1">
    <citation type="submission" date="2021-03" db="EMBL/GenBank/DDBJ databases">
        <title>Draft genome sequence of rust myrtle Austropuccinia psidii MF-1, a brazilian biotype.</title>
        <authorList>
            <person name="Quecine M.C."/>
            <person name="Pachon D.M.R."/>
            <person name="Bonatelli M.L."/>
            <person name="Correr F.H."/>
            <person name="Franceschini L.M."/>
            <person name="Leite T.F."/>
            <person name="Margarido G.R.A."/>
            <person name="Almeida C.A."/>
            <person name="Ferrarezi J.A."/>
            <person name="Labate C.A."/>
        </authorList>
    </citation>
    <scope>NUCLEOTIDE SEQUENCE</scope>
    <source>
        <strain evidence="5">MF-1</strain>
    </source>
</reference>
<evidence type="ECO:0000313" key="6">
    <source>
        <dbReference type="Proteomes" id="UP000765509"/>
    </source>
</evidence>
<keyword evidence="3" id="KW-0560">Oxidoreductase</keyword>
<accession>A0A9Q3IL62</accession>
<dbReference type="InterPro" id="IPR037120">
    <property type="entry name" value="Haem_peroxidase_sf_animal"/>
</dbReference>
<evidence type="ECO:0000256" key="4">
    <source>
        <dbReference type="ARBA" id="ARBA00023004"/>
    </source>
</evidence>
<dbReference type="GO" id="GO:0006631">
    <property type="term" value="P:fatty acid metabolic process"/>
    <property type="evidence" value="ECO:0007669"/>
    <property type="project" value="UniProtKB-ARBA"/>
</dbReference>
<feature type="non-terminal residue" evidence="5">
    <location>
        <position position="661"/>
    </location>
</feature>